<keyword evidence="3" id="KW-1185">Reference proteome</keyword>
<name>A0A2U3QKJ1_9BACT</name>
<evidence type="ECO:0008006" key="4">
    <source>
        <dbReference type="Google" id="ProtNLM"/>
    </source>
</evidence>
<proteinExistence type="predicted"/>
<dbReference type="PANTHER" id="PTHR36451:SF1">
    <property type="entry name" value="OMEGA-HYDROXY-BETA-DIHYDROMENAQUINONE-9 SULFOTRANSFERASE STF3"/>
    <property type="match status" value="1"/>
</dbReference>
<feature type="region of interest" description="Disordered" evidence="1">
    <location>
        <begin position="1"/>
        <end position="37"/>
    </location>
</feature>
<dbReference type="Gene3D" id="3.40.50.300">
    <property type="entry name" value="P-loop containing nucleotide triphosphate hydrolases"/>
    <property type="match status" value="1"/>
</dbReference>
<evidence type="ECO:0000313" key="3">
    <source>
        <dbReference type="Proteomes" id="UP000245125"/>
    </source>
</evidence>
<reference evidence="3" key="1">
    <citation type="submission" date="2018-03" db="EMBL/GenBank/DDBJ databases">
        <authorList>
            <person name="Zecchin S."/>
        </authorList>
    </citation>
    <scope>NUCLEOTIDE SEQUENCE [LARGE SCALE GENOMIC DNA]</scope>
</reference>
<protein>
    <recommendedName>
        <fullName evidence="4">Sulfotransferase</fullName>
    </recommendedName>
</protein>
<dbReference type="SUPFAM" id="SSF52540">
    <property type="entry name" value="P-loop containing nucleoside triphosphate hydrolases"/>
    <property type="match status" value="1"/>
</dbReference>
<dbReference type="Pfam" id="PF13469">
    <property type="entry name" value="Sulfotransfer_3"/>
    <property type="match status" value="1"/>
</dbReference>
<dbReference type="Proteomes" id="UP000245125">
    <property type="component" value="Unassembled WGS sequence"/>
</dbReference>
<accession>A0A2U3QKJ1</accession>
<dbReference type="OrthoDB" id="9777890at2"/>
<dbReference type="InterPro" id="IPR052736">
    <property type="entry name" value="Stf3_sulfotransferase"/>
</dbReference>
<dbReference type="AlphaFoldDB" id="A0A2U3QKJ1"/>
<feature type="compositionally biased region" description="Gly residues" evidence="1">
    <location>
        <begin position="25"/>
        <end position="37"/>
    </location>
</feature>
<evidence type="ECO:0000256" key="1">
    <source>
        <dbReference type="SAM" id="MobiDB-lite"/>
    </source>
</evidence>
<dbReference type="PANTHER" id="PTHR36451">
    <property type="entry name" value="PAPS-DEPENDENT SULFOTRANSFERASE STF3"/>
    <property type="match status" value="1"/>
</dbReference>
<dbReference type="EMBL" id="OUUY01000130">
    <property type="protein sequence ID" value="SPQ01902.1"/>
    <property type="molecule type" value="Genomic_DNA"/>
</dbReference>
<evidence type="ECO:0000313" key="2">
    <source>
        <dbReference type="EMBL" id="SPQ01902.1"/>
    </source>
</evidence>
<organism evidence="2 3">
    <name type="scientific">Candidatus Sulfobium mesophilum</name>
    <dbReference type="NCBI Taxonomy" id="2016548"/>
    <lineage>
        <taxon>Bacteria</taxon>
        <taxon>Pseudomonadati</taxon>
        <taxon>Nitrospirota</taxon>
        <taxon>Nitrospiria</taxon>
        <taxon>Nitrospirales</taxon>
        <taxon>Nitrospiraceae</taxon>
        <taxon>Candidatus Sulfobium</taxon>
    </lineage>
</organism>
<gene>
    <name evidence="2" type="ORF">NBG4_80002</name>
</gene>
<feature type="compositionally biased region" description="Basic and acidic residues" evidence="1">
    <location>
        <begin position="7"/>
        <end position="23"/>
    </location>
</feature>
<sequence length="445" mass="51097">MMPGPKNKSETKQHPGEQGRVKGDCSGGKDGTSVSGGGRRWKVDRSFVVHAINAAGTLFSPFLRRGLSEEGLIESARRQTGLHDFGALSLQEPLSRLVNSLETEAGLNPMGRLAVREDMVRLLANNLLMVEDRKRNSAIEVEEIRRPIIITGLPRTGTTLLHSLLALDPASRVPLTWETMYPSPPPDSATYNTDRRIRRVDGQIRWFRRLVKGFERIHPVGARLPEECLIIFSHSFLSYQFETTYRLPSYLQWLESQDLRDAYKVHYKFLQHLQWRCPGQRWVLKAPAHMFDFEAMFQSYPDACVVMTHRDPVEVTASNASLTATLRSAFSDNVDPFEVGPECSLRWAGAINRALISRDRGCAPAERFVDLYYSDLVSDPVGAVRKVYRNFDIPLPDDMEERIRGFLLQHPKDRFGKHRYELEEFGLNREEEERRYASYRQRFRL</sequence>
<dbReference type="InterPro" id="IPR027417">
    <property type="entry name" value="P-loop_NTPase"/>
</dbReference>